<sequence>MKILRSRWLDVVVIVFVLLYCIFSFPNCLICAVRRPLVTSQTTGPISMTEAKGDGSGWEESRDSSAKPVGIFGAETTCTAPRDDAEANTCMAESCSIEHQLLCSGPSQQCVHRTPERTSSVALEDVMAGNNLLMMICKDSDQVCHPDAAVANFQVKKEQIHRDAEPKPMFLDTMKPMEICSRQQIVRSWCTCWGLTQMLVGVGFILFPYVRKSELNDFARNRLSASSPEYLQWVLQSRSR</sequence>
<dbReference type="EMBL" id="OZ019896">
    <property type="protein sequence ID" value="CAK9222691.1"/>
    <property type="molecule type" value="Genomic_DNA"/>
</dbReference>
<feature type="region of interest" description="Disordered" evidence="1">
    <location>
        <begin position="44"/>
        <end position="65"/>
    </location>
</feature>
<reference evidence="3" key="1">
    <citation type="submission" date="2024-02" db="EMBL/GenBank/DDBJ databases">
        <authorList>
            <consortium name="ELIXIR-Norway"/>
            <consortium name="Elixir Norway"/>
        </authorList>
    </citation>
    <scope>NUCLEOTIDE SEQUENCE</scope>
</reference>
<feature type="transmembrane region" description="Helical" evidence="2">
    <location>
        <begin position="193"/>
        <end position="210"/>
    </location>
</feature>
<name>A0ABP0UIJ5_9BRYO</name>
<dbReference type="Proteomes" id="UP001497512">
    <property type="component" value="Chromosome 4"/>
</dbReference>
<evidence type="ECO:0000313" key="4">
    <source>
        <dbReference type="Proteomes" id="UP001497512"/>
    </source>
</evidence>
<gene>
    <name evidence="3" type="ORF">CSSPTR1EN2_LOCUS16310</name>
</gene>
<keyword evidence="2" id="KW-0812">Transmembrane</keyword>
<proteinExistence type="predicted"/>
<keyword evidence="4" id="KW-1185">Reference proteome</keyword>
<evidence type="ECO:0000256" key="1">
    <source>
        <dbReference type="SAM" id="MobiDB-lite"/>
    </source>
</evidence>
<evidence type="ECO:0000313" key="3">
    <source>
        <dbReference type="EMBL" id="CAK9222691.1"/>
    </source>
</evidence>
<protein>
    <recommendedName>
        <fullName evidence="5">Transmembrane protein</fullName>
    </recommendedName>
</protein>
<keyword evidence="2" id="KW-0472">Membrane</keyword>
<accession>A0ABP0UIJ5</accession>
<organism evidence="3 4">
    <name type="scientific">Sphagnum troendelagicum</name>
    <dbReference type="NCBI Taxonomy" id="128251"/>
    <lineage>
        <taxon>Eukaryota</taxon>
        <taxon>Viridiplantae</taxon>
        <taxon>Streptophyta</taxon>
        <taxon>Embryophyta</taxon>
        <taxon>Bryophyta</taxon>
        <taxon>Sphagnophytina</taxon>
        <taxon>Sphagnopsida</taxon>
        <taxon>Sphagnales</taxon>
        <taxon>Sphagnaceae</taxon>
        <taxon>Sphagnum</taxon>
    </lineage>
</organism>
<feature type="transmembrane region" description="Helical" evidence="2">
    <location>
        <begin position="7"/>
        <end position="25"/>
    </location>
</feature>
<evidence type="ECO:0008006" key="5">
    <source>
        <dbReference type="Google" id="ProtNLM"/>
    </source>
</evidence>
<keyword evidence="2" id="KW-1133">Transmembrane helix</keyword>
<evidence type="ECO:0000256" key="2">
    <source>
        <dbReference type="SAM" id="Phobius"/>
    </source>
</evidence>